<keyword evidence="3" id="KW-1185">Reference proteome</keyword>
<dbReference type="EMBL" id="JBHUGA010000060">
    <property type="protein sequence ID" value="MFD1847839.1"/>
    <property type="molecule type" value="Genomic_DNA"/>
</dbReference>
<dbReference type="SUPFAM" id="SSF53448">
    <property type="entry name" value="Nucleotide-diphospho-sugar transferases"/>
    <property type="match status" value="1"/>
</dbReference>
<dbReference type="Gene3D" id="3.90.550.10">
    <property type="entry name" value="Spore Coat Polysaccharide Biosynthesis Protein SpsA, Chain A"/>
    <property type="match status" value="1"/>
</dbReference>
<accession>A0ABW4QAR9</accession>
<dbReference type="PANTHER" id="PTHR43685:SF2">
    <property type="entry name" value="GLYCOSYLTRANSFERASE 2-LIKE DOMAIN-CONTAINING PROTEIN"/>
    <property type="match status" value="1"/>
</dbReference>
<dbReference type="CDD" id="cd00761">
    <property type="entry name" value="Glyco_tranf_GTA_type"/>
    <property type="match status" value="1"/>
</dbReference>
<comment type="caution">
    <text evidence="2">The sequence shown here is derived from an EMBL/GenBank/DDBJ whole genome shotgun (WGS) entry which is preliminary data.</text>
</comment>
<dbReference type="InterPro" id="IPR029044">
    <property type="entry name" value="Nucleotide-diphossugar_trans"/>
</dbReference>
<dbReference type="PANTHER" id="PTHR43685">
    <property type="entry name" value="GLYCOSYLTRANSFERASE"/>
    <property type="match status" value="1"/>
</dbReference>
<name>A0ABW4QAR9_9MICC</name>
<dbReference type="InterPro" id="IPR001173">
    <property type="entry name" value="Glyco_trans_2-like"/>
</dbReference>
<evidence type="ECO:0000313" key="2">
    <source>
        <dbReference type="EMBL" id="MFD1847839.1"/>
    </source>
</evidence>
<evidence type="ECO:0000313" key="3">
    <source>
        <dbReference type="Proteomes" id="UP001597307"/>
    </source>
</evidence>
<protein>
    <submittedName>
        <fullName evidence="2">Glycosyltransferase family 2 protein</fullName>
    </submittedName>
</protein>
<dbReference type="Pfam" id="PF00535">
    <property type="entry name" value="Glycos_transf_2"/>
    <property type="match status" value="1"/>
</dbReference>
<dbReference type="InterPro" id="IPR050834">
    <property type="entry name" value="Glycosyltransf_2"/>
</dbReference>
<organism evidence="2 3">
    <name type="scientific">Arthrobacter flavus</name>
    <dbReference type="NCBI Taxonomy" id="95172"/>
    <lineage>
        <taxon>Bacteria</taxon>
        <taxon>Bacillati</taxon>
        <taxon>Actinomycetota</taxon>
        <taxon>Actinomycetes</taxon>
        <taxon>Micrococcales</taxon>
        <taxon>Micrococcaceae</taxon>
        <taxon>Arthrobacter</taxon>
    </lineage>
</organism>
<sequence>MDVLISGTATFADNQRGPRTILKIDESPRADGWSTALPPINTRFVSPQGFEPYPAKGRLEVRLGESGALDFVDGGGELLASIGAGTALDEFTLELMRDRSYLDFSRIPMDIDLIQMSRLVSAGAVGGVPMLISSQHREGLLLGQDLVETLSTFSEEDTAMVRESKSILMRRTALKYFAPSQRWAYWVKRSGLAPATESVSVILATKRAGRVAEAVRQVSEQTWPEVEIVLVLHGFDMTGADLSNLVSAAERPVTVVRADGNLMLGEVLNLGVEAASGSYIAKMDDDDWYGSHHLEDLMQARVYSGADLLGSQVEFVYLEELDITTRRPPEGERYSDHVAGGTMLIGRSTLREVGGWRPVHRAVDRCLLNAVEAVGGLTYRGHGQNYMMHRHAQEGNHGGHTWAPDTEIFVQNSVQQWDGFVLPPQIESSWTGEAPVRSMHRKSIFSNSDACE</sequence>
<reference evidence="3" key="1">
    <citation type="journal article" date="2019" name="Int. J. Syst. Evol. Microbiol.">
        <title>The Global Catalogue of Microorganisms (GCM) 10K type strain sequencing project: providing services to taxonomists for standard genome sequencing and annotation.</title>
        <authorList>
            <consortium name="The Broad Institute Genomics Platform"/>
            <consortium name="The Broad Institute Genome Sequencing Center for Infectious Disease"/>
            <person name="Wu L."/>
            <person name="Ma J."/>
        </authorList>
    </citation>
    <scope>NUCLEOTIDE SEQUENCE [LARGE SCALE GENOMIC DNA]</scope>
    <source>
        <strain evidence="3">JCM 11496</strain>
    </source>
</reference>
<feature type="domain" description="Glycosyltransferase 2-like" evidence="1">
    <location>
        <begin position="202"/>
        <end position="353"/>
    </location>
</feature>
<proteinExistence type="predicted"/>
<evidence type="ECO:0000259" key="1">
    <source>
        <dbReference type="Pfam" id="PF00535"/>
    </source>
</evidence>
<dbReference type="RefSeq" id="WP_343881053.1">
    <property type="nucleotide sequence ID" value="NZ_BAAAIJ010000051.1"/>
</dbReference>
<dbReference type="Proteomes" id="UP001597307">
    <property type="component" value="Unassembled WGS sequence"/>
</dbReference>
<gene>
    <name evidence="2" type="ORF">ACFSFX_14710</name>
</gene>